<feature type="compositionally biased region" description="Polar residues" evidence="1">
    <location>
        <begin position="110"/>
        <end position="119"/>
    </location>
</feature>
<name>A0A6A4XDL2_AMPAM</name>
<reference evidence="2 3" key="1">
    <citation type="submission" date="2019-07" db="EMBL/GenBank/DDBJ databases">
        <title>Draft genome assembly of a fouling barnacle, Amphibalanus amphitrite (Darwin, 1854): The first reference genome for Thecostraca.</title>
        <authorList>
            <person name="Kim W."/>
        </authorList>
    </citation>
    <scope>NUCLEOTIDE SEQUENCE [LARGE SCALE GENOMIC DNA]</scope>
    <source>
        <strain evidence="2">SNU_AA5</strain>
        <tissue evidence="2">Soma without cirri and trophi</tissue>
    </source>
</reference>
<feature type="compositionally biased region" description="Basic and acidic residues" evidence="1">
    <location>
        <begin position="621"/>
        <end position="631"/>
    </location>
</feature>
<feature type="region of interest" description="Disordered" evidence="1">
    <location>
        <begin position="397"/>
        <end position="416"/>
    </location>
</feature>
<feature type="region of interest" description="Disordered" evidence="1">
    <location>
        <begin position="542"/>
        <end position="566"/>
    </location>
</feature>
<evidence type="ECO:0000256" key="1">
    <source>
        <dbReference type="SAM" id="MobiDB-lite"/>
    </source>
</evidence>
<gene>
    <name evidence="2" type="ORF">FJT64_016202</name>
</gene>
<accession>A0A6A4XDL2</accession>
<dbReference type="AlphaFoldDB" id="A0A6A4XDL2"/>
<evidence type="ECO:0000313" key="2">
    <source>
        <dbReference type="EMBL" id="KAF0313208.1"/>
    </source>
</evidence>
<protein>
    <submittedName>
        <fullName evidence="2">Uncharacterized protein</fullName>
    </submittedName>
</protein>
<dbReference type="EMBL" id="VIIS01000104">
    <property type="protein sequence ID" value="KAF0313208.1"/>
    <property type="molecule type" value="Genomic_DNA"/>
</dbReference>
<feature type="compositionally biased region" description="Basic residues" evidence="1">
    <location>
        <begin position="1"/>
        <end position="12"/>
    </location>
</feature>
<feature type="region of interest" description="Disordered" evidence="1">
    <location>
        <begin position="221"/>
        <end position="240"/>
    </location>
</feature>
<feature type="compositionally biased region" description="Low complexity" evidence="1">
    <location>
        <begin position="603"/>
        <end position="620"/>
    </location>
</feature>
<feature type="region of interest" description="Disordered" evidence="1">
    <location>
        <begin position="580"/>
        <end position="641"/>
    </location>
</feature>
<proteinExistence type="predicted"/>
<feature type="region of interest" description="Disordered" evidence="1">
    <location>
        <begin position="251"/>
        <end position="273"/>
    </location>
</feature>
<feature type="region of interest" description="Disordered" evidence="1">
    <location>
        <begin position="176"/>
        <end position="208"/>
    </location>
</feature>
<comment type="caution">
    <text evidence="2">The sequence shown here is derived from an EMBL/GenBank/DDBJ whole genome shotgun (WGS) entry which is preliminary data.</text>
</comment>
<keyword evidence="3" id="KW-1185">Reference proteome</keyword>
<feature type="compositionally biased region" description="Polar residues" evidence="1">
    <location>
        <begin position="90"/>
        <end position="103"/>
    </location>
</feature>
<feature type="compositionally biased region" description="Pro residues" evidence="1">
    <location>
        <begin position="68"/>
        <end position="85"/>
    </location>
</feature>
<sequence>MDIRRSARRRRSVGGVGGAGATLYSGPGGDTLPEPVASVTMFSAHLLLICVACAAAVPVPSYKDQAPPTEPPPPPPPSEEPPAPRAQPQLGLSSKSRQRQTGYTRGGAAVSSTGATQGAGSLDLAIDGPGGFKARSKALVNSGVSGAAVAAGNGGFKQKSESETVGTVGLQGLDISTSSRGAGKSFGTAGVTQKQGANGGVSGAARVGGKSGHAKVAGALKGSATSSSGLDATSSGDSKFKGANAGKTSVKFNVPSPDDALPSGVAPNIGVDSDSLLKQQGGAVGDASISTNGGTQGGGSLVAGLRAPGLQIDGSAAAKSGVSGAGALVGDGGFAQESIAGTSSSGRSDGLSVKSRSNGRGSAVGKVATRQGGSTSGGISGSIVTGLGTPDGKFSIKGKHKGAAKGSIGHSASTDGTGSFSAINAVGTDVKFDVPSPDLALPGQGGLPSAPADTPVFKLTSTSDILQKGGSQGGAAVSGAGSTQGSGLGTVDLDTPHLQLDGEVVANSGVSGTAGSQGHGLFGQDANARTDAIANADGIETRTRTGGRGVTEGRAATAQKTGANGAIKARRDIVAQLPGEALGVSLPKGKGKQAPAVRVGSKAQGTSASSSGHGASSSGDGRFKTENDRGTKVQLTDPLTG</sequence>
<organism evidence="2 3">
    <name type="scientific">Amphibalanus amphitrite</name>
    <name type="common">Striped barnacle</name>
    <name type="synonym">Balanus amphitrite</name>
    <dbReference type="NCBI Taxonomy" id="1232801"/>
    <lineage>
        <taxon>Eukaryota</taxon>
        <taxon>Metazoa</taxon>
        <taxon>Ecdysozoa</taxon>
        <taxon>Arthropoda</taxon>
        <taxon>Crustacea</taxon>
        <taxon>Multicrustacea</taxon>
        <taxon>Cirripedia</taxon>
        <taxon>Thoracica</taxon>
        <taxon>Thoracicalcarea</taxon>
        <taxon>Balanomorpha</taxon>
        <taxon>Balanoidea</taxon>
        <taxon>Balanidae</taxon>
        <taxon>Amphibalaninae</taxon>
        <taxon>Amphibalanus</taxon>
    </lineage>
</organism>
<dbReference type="Proteomes" id="UP000440578">
    <property type="component" value="Unassembled WGS sequence"/>
</dbReference>
<feature type="region of interest" description="Disordered" evidence="1">
    <location>
        <begin position="339"/>
        <end position="384"/>
    </location>
</feature>
<feature type="compositionally biased region" description="Polar residues" evidence="1">
    <location>
        <begin position="223"/>
        <end position="237"/>
    </location>
</feature>
<feature type="region of interest" description="Disordered" evidence="1">
    <location>
        <begin position="1"/>
        <end position="28"/>
    </location>
</feature>
<evidence type="ECO:0000313" key="3">
    <source>
        <dbReference type="Proteomes" id="UP000440578"/>
    </source>
</evidence>
<feature type="region of interest" description="Disordered" evidence="1">
    <location>
        <begin position="62"/>
        <end position="120"/>
    </location>
</feature>